<keyword evidence="3" id="KW-1185">Reference proteome</keyword>
<organism evidence="2 3">
    <name type="scientific">Mucilaginibacter mali</name>
    <dbReference type="NCBI Taxonomy" id="2740462"/>
    <lineage>
        <taxon>Bacteria</taxon>
        <taxon>Pseudomonadati</taxon>
        <taxon>Bacteroidota</taxon>
        <taxon>Sphingobacteriia</taxon>
        <taxon>Sphingobacteriales</taxon>
        <taxon>Sphingobacteriaceae</taxon>
        <taxon>Mucilaginibacter</taxon>
    </lineage>
</organism>
<evidence type="ECO:0000313" key="2">
    <source>
        <dbReference type="EMBL" id="QKJ28386.1"/>
    </source>
</evidence>
<evidence type="ECO:0000259" key="1">
    <source>
        <dbReference type="Pfam" id="PF03432"/>
    </source>
</evidence>
<reference evidence="2 3" key="1">
    <citation type="submission" date="2020-05" db="EMBL/GenBank/DDBJ databases">
        <title>Mucilaginibacter mali sp. nov.</title>
        <authorList>
            <person name="Kim H.S."/>
            <person name="Lee K.C."/>
            <person name="Suh M.K."/>
            <person name="Kim J.-S."/>
            <person name="Han K.-I."/>
            <person name="Eom M.K."/>
            <person name="Shin Y.K."/>
            <person name="Lee J.-S."/>
        </authorList>
    </citation>
    <scope>NUCLEOTIDE SEQUENCE [LARGE SCALE GENOMIC DNA]</scope>
    <source>
        <strain evidence="2 3">G2-14</strain>
    </source>
</reference>
<accession>A0A7D4PYR2</accession>
<gene>
    <name evidence="2" type="ORF">HQ865_00960</name>
</gene>
<dbReference type="KEGG" id="mmab:HQ865_00960"/>
<dbReference type="Proteomes" id="UP000505355">
    <property type="component" value="Chromosome"/>
</dbReference>
<dbReference type="Pfam" id="PF03432">
    <property type="entry name" value="Relaxase"/>
    <property type="match status" value="1"/>
</dbReference>
<dbReference type="InterPro" id="IPR005094">
    <property type="entry name" value="Endonuclease_MobA/VirD2"/>
</dbReference>
<proteinExistence type="predicted"/>
<dbReference type="RefSeq" id="WP_173413088.1">
    <property type="nucleotide sequence ID" value="NZ_CP054139.1"/>
</dbReference>
<dbReference type="EMBL" id="CP054139">
    <property type="protein sequence ID" value="QKJ28386.1"/>
    <property type="molecule type" value="Genomic_DNA"/>
</dbReference>
<sequence length="474" mass="54262">MFHTEFVWSKFVCTALVLSKLVFSVIVRDEFVRNEKDQHAQVHNEQVMIVHILPPVDGFPAVSYNTDKVDANKGELMKVANFGALMGLMSVRPEDYKNHLAMVSATNKHVKRPQFHVVVSAESRTYDKHELTAIGEEWLARMGYEKQPYLIIFHKDTANNHVHLVTARIDRTGKKISDRFEKIRAVETLNRVLGIDASHKAKSDIENALAFRFATEAQFRMILESKGYVLRERGGLYEAIKFGKLLETIERSLIAEKLSKDADQQRKEQLKAWFHKYAATHDTTLAKGRKGYQSEFSAVMKVKFGIELVFHASGDKPPYGYSVIDHSGKNVFKGGEIMPLKELLTIRVSESPQKEKPKVRYENNHQQMHYYDALLKAAMYNYPDLTQGLQHQDLVIIKNENGFTLHDPAAGVFINTAELLNEKEQASLSYHFRDEQSQRQHPVIPGINLASDIDDDAVLGMKRRRKKKARTNLR</sequence>
<dbReference type="AlphaFoldDB" id="A0A7D4PYR2"/>
<protein>
    <submittedName>
        <fullName evidence="2">Relaxase/mobilization nuclease domain-containing protein</fullName>
    </submittedName>
</protein>
<name>A0A7D4PYR2_9SPHI</name>
<feature type="domain" description="MobA/VirD2-like nuclease" evidence="1">
    <location>
        <begin position="87"/>
        <end position="190"/>
    </location>
</feature>
<evidence type="ECO:0000313" key="3">
    <source>
        <dbReference type="Proteomes" id="UP000505355"/>
    </source>
</evidence>